<dbReference type="VEuPathDB" id="FungiDB:BTJ68_11171"/>
<dbReference type="CDD" id="cd16841">
    <property type="entry name" value="RraA_family"/>
    <property type="match status" value="1"/>
</dbReference>
<dbReference type="Pfam" id="PF03737">
    <property type="entry name" value="RraA-like"/>
    <property type="match status" value="1"/>
</dbReference>
<dbReference type="AlphaFoldDB" id="A0A3M6ZU84"/>
<sequence>MSVNPEIEAKCREISTNYSACDERSMIDKRLKNRQVSDALLKLKIPQAGFLPDILPINHNNPNPEPLVAPLSTVLFVPKTPSASPSSPPALATPVPAESNIPQTKHWTDLPPPGTIVLLQQPQGQICAVCGDILATRLKVRGVKGIVADGRVRDIVALSELCQPSRSPTGPASSSEGREGFTVWSRGTSTVGTGLAAQAWCVNVPLCVPHNSPIIASSSSSETPSPSLQVQPGDVIVCDEGERGSVVIPLSKLDEVLNLLPGLKEADEKCIKDVESGVEVREAFRRHR</sequence>
<accession>A0A3M6ZU84</accession>
<dbReference type="EMBL" id="QWIL01000437">
    <property type="protein sequence ID" value="RMY18835.1"/>
    <property type="molecule type" value="Genomic_DNA"/>
</dbReference>
<dbReference type="PANTHER" id="PTHR33254">
    <property type="entry name" value="4-HYDROXY-4-METHYL-2-OXOGLUTARATE ALDOLASE 3-RELATED"/>
    <property type="match status" value="1"/>
</dbReference>
<dbReference type="InterPro" id="IPR036704">
    <property type="entry name" value="RraA/RraA-like_sf"/>
</dbReference>
<organism evidence="2 3">
    <name type="scientific">Hortaea werneckii</name>
    <name type="common">Black yeast</name>
    <name type="synonym">Cladosporium werneckii</name>
    <dbReference type="NCBI Taxonomy" id="91943"/>
    <lineage>
        <taxon>Eukaryota</taxon>
        <taxon>Fungi</taxon>
        <taxon>Dikarya</taxon>
        <taxon>Ascomycota</taxon>
        <taxon>Pezizomycotina</taxon>
        <taxon>Dothideomycetes</taxon>
        <taxon>Dothideomycetidae</taxon>
        <taxon>Mycosphaerellales</taxon>
        <taxon>Teratosphaeriaceae</taxon>
        <taxon>Hortaea</taxon>
    </lineage>
</organism>
<reference evidence="2 3" key="1">
    <citation type="journal article" date="2018" name="BMC Genomics">
        <title>Genomic evidence for intraspecific hybridization in a clonal and extremely halotolerant yeast.</title>
        <authorList>
            <person name="Gostincar C."/>
            <person name="Stajich J.E."/>
            <person name="Zupancic J."/>
            <person name="Zalar P."/>
            <person name="Gunde-Cimerman N."/>
        </authorList>
    </citation>
    <scope>NUCLEOTIDE SEQUENCE [LARGE SCALE GENOMIC DNA]</scope>
    <source>
        <strain evidence="2 3">EXF-6669</strain>
    </source>
</reference>
<keyword evidence="1" id="KW-0460">Magnesium</keyword>
<dbReference type="SUPFAM" id="SSF89562">
    <property type="entry name" value="RraA-like"/>
    <property type="match status" value="1"/>
</dbReference>
<dbReference type="Gene3D" id="3.50.30.40">
    <property type="entry name" value="Ribonuclease E inhibitor RraA/RraA-like"/>
    <property type="match status" value="1"/>
</dbReference>
<dbReference type="Proteomes" id="UP000271337">
    <property type="component" value="Unassembled WGS sequence"/>
</dbReference>
<gene>
    <name evidence="2" type="ORF">D0867_05061</name>
</gene>
<dbReference type="GO" id="GO:0047443">
    <property type="term" value="F:4-hydroxy-4-methyl-2-oxoglutarate aldolase activity"/>
    <property type="evidence" value="ECO:0007669"/>
    <property type="project" value="TreeGrafter"/>
</dbReference>
<comment type="cofactor">
    <cofactor evidence="1">
        <name>Mg(2+)</name>
        <dbReference type="ChEBI" id="CHEBI:18420"/>
    </cofactor>
</comment>
<feature type="binding site" evidence="1">
    <location>
        <position position="153"/>
    </location>
    <ligand>
        <name>substrate</name>
    </ligand>
</feature>
<keyword evidence="1" id="KW-0479">Metal-binding</keyword>
<protein>
    <submittedName>
        <fullName evidence="2">Uncharacterized protein</fullName>
    </submittedName>
</protein>
<evidence type="ECO:0000313" key="3">
    <source>
        <dbReference type="Proteomes" id="UP000271337"/>
    </source>
</evidence>
<dbReference type="GO" id="GO:0008948">
    <property type="term" value="F:oxaloacetate decarboxylase activity"/>
    <property type="evidence" value="ECO:0007669"/>
    <property type="project" value="TreeGrafter"/>
</dbReference>
<dbReference type="PANTHER" id="PTHR33254:SF4">
    <property type="entry name" value="4-HYDROXY-4-METHYL-2-OXOGLUTARATE ALDOLASE 3-RELATED"/>
    <property type="match status" value="1"/>
</dbReference>
<feature type="binding site" evidence="1">
    <location>
        <begin position="131"/>
        <end position="134"/>
    </location>
    <ligand>
        <name>substrate</name>
    </ligand>
</feature>
<comment type="caution">
    <text evidence="2">The sequence shown here is derived from an EMBL/GenBank/DDBJ whole genome shotgun (WGS) entry which is preliminary data.</text>
</comment>
<dbReference type="GO" id="GO:0046872">
    <property type="term" value="F:metal ion binding"/>
    <property type="evidence" value="ECO:0007669"/>
    <property type="project" value="UniProtKB-KW"/>
</dbReference>
<dbReference type="OrthoDB" id="1476984at2759"/>
<evidence type="ECO:0000256" key="1">
    <source>
        <dbReference type="PIRSR" id="PIRSR605493-1"/>
    </source>
</evidence>
<proteinExistence type="predicted"/>
<name>A0A3M6ZU84_HORWE</name>
<evidence type="ECO:0000313" key="2">
    <source>
        <dbReference type="EMBL" id="RMY18835.1"/>
    </source>
</evidence>
<dbReference type="InterPro" id="IPR005493">
    <property type="entry name" value="RraA/RraA-like"/>
</dbReference>
<feature type="binding site" evidence="1">
    <location>
        <position position="154"/>
    </location>
    <ligand>
        <name>Mg(2+)</name>
        <dbReference type="ChEBI" id="CHEBI:18420"/>
    </ligand>
</feature>